<keyword evidence="3" id="KW-1185">Reference proteome</keyword>
<feature type="transmembrane region" description="Helical" evidence="1">
    <location>
        <begin position="31"/>
        <end position="53"/>
    </location>
</feature>
<protein>
    <submittedName>
        <fullName evidence="2">Uncharacterized protein</fullName>
    </submittedName>
</protein>
<proteinExistence type="predicted"/>
<comment type="caution">
    <text evidence="2">The sequence shown here is derived from an EMBL/GenBank/DDBJ whole genome shotgun (WGS) entry which is preliminary data.</text>
</comment>
<organism evidence="2 3">
    <name type="scientific">Microbispora triticiradicis</name>
    <dbReference type="NCBI Taxonomy" id="2200763"/>
    <lineage>
        <taxon>Bacteria</taxon>
        <taxon>Bacillati</taxon>
        <taxon>Actinomycetota</taxon>
        <taxon>Actinomycetes</taxon>
        <taxon>Streptosporangiales</taxon>
        <taxon>Streptosporangiaceae</taxon>
        <taxon>Microbispora</taxon>
    </lineage>
</organism>
<dbReference type="Proteomes" id="UP000309033">
    <property type="component" value="Unassembled WGS sequence"/>
</dbReference>
<evidence type="ECO:0000313" key="3">
    <source>
        <dbReference type="Proteomes" id="UP000309033"/>
    </source>
</evidence>
<keyword evidence="1" id="KW-1133">Transmembrane helix</keyword>
<reference evidence="2" key="1">
    <citation type="submission" date="2019-05" db="EMBL/GenBank/DDBJ databases">
        <title>Isolation, diversity and antifungal activity of Actinobacteria from wheat.</title>
        <authorList>
            <person name="Yu B."/>
        </authorList>
    </citation>
    <scope>NUCLEOTIDE SEQUENCE [LARGE SCALE GENOMIC DNA]</scope>
    <source>
        <strain evidence="2">NEAU-HEGS1-5</strain>
    </source>
</reference>
<dbReference type="EMBL" id="VANP01000011">
    <property type="protein sequence ID" value="TLP55252.1"/>
    <property type="molecule type" value="Genomic_DNA"/>
</dbReference>
<gene>
    <name evidence="2" type="ORF">FED44_26410</name>
</gene>
<keyword evidence="1" id="KW-0812">Transmembrane</keyword>
<accession>A0A5R8YP33</accession>
<keyword evidence="1" id="KW-0472">Membrane</keyword>
<evidence type="ECO:0000313" key="2">
    <source>
        <dbReference type="EMBL" id="TLP55252.1"/>
    </source>
</evidence>
<sequence>MLAIAAAVVFGIAFLLDLLNASIGIGMTALIALGLCLLALHQAGVGTAGVNSWRGGWRGGRVRR</sequence>
<dbReference type="AlphaFoldDB" id="A0A5R8YP33"/>
<evidence type="ECO:0000256" key="1">
    <source>
        <dbReference type="SAM" id="Phobius"/>
    </source>
</evidence>
<name>A0A5R8YP33_9ACTN</name>